<dbReference type="AlphaFoldDB" id="A0AAE1AA17"/>
<name>A0AAE1AA17_9GAST</name>
<sequence length="113" mass="13183">MSDSADWAHDFQNIQMAVGPNKNHKAFPANSRSTWIYLTNTSYVEASQSWFVINEAERIIVRNWLRGVATNKARGLPPPKVFLCSCKMYRKRDQELRRRSCIRPTRQGVRELN</sequence>
<protein>
    <submittedName>
        <fullName evidence="1">Uncharacterized protein</fullName>
    </submittedName>
</protein>
<organism evidence="1 2">
    <name type="scientific">Elysia crispata</name>
    <name type="common">lettuce slug</name>
    <dbReference type="NCBI Taxonomy" id="231223"/>
    <lineage>
        <taxon>Eukaryota</taxon>
        <taxon>Metazoa</taxon>
        <taxon>Spiralia</taxon>
        <taxon>Lophotrochozoa</taxon>
        <taxon>Mollusca</taxon>
        <taxon>Gastropoda</taxon>
        <taxon>Heterobranchia</taxon>
        <taxon>Euthyneura</taxon>
        <taxon>Panpulmonata</taxon>
        <taxon>Sacoglossa</taxon>
        <taxon>Placobranchoidea</taxon>
        <taxon>Plakobranchidae</taxon>
        <taxon>Elysia</taxon>
    </lineage>
</organism>
<evidence type="ECO:0000313" key="2">
    <source>
        <dbReference type="Proteomes" id="UP001283361"/>
    </source>
</evidence>
<dbReference type="Proteomes" id="UP001283361">
    <property type="component" value="Unassembled WGS sequence"/>
</dbReference>
<proteinExistence type="predicted"/>
<reference evidence="1" key="1">
    <citation type="journal article" date="2023" name="G3 (Bethesda)">
        <title>A reference genome for the long-term kleptoplast-retaining sea slug Elysia crispata morphotype clarki.</title>
        <authorList>
            <person name="Eastman K.E."/>
            <person name="Pendleton A.L."/>
            <person name="Shaikh M.A."/>
            <person name="Suttiyut T."/>
            <person name="Ogas R."/>
            <person name="Tomko P."/>
            <person name="Gavelis G."/>
            <person name="Widhalm J.R."/>
            <person name="Wisecaver J.H."/>
        </authorList>
    </citation>
    <scope>NUCLEOTIDE SEQUENCE</scope>
    <source>
        <strain evidence="1">ECLA1</strain>
    </source>
</reference>
<gene>
    <name evidence="1" type="ORF">RRG08_063430</name>
</gene>
<accession>A0AAE1AA17</accession>
<comment type="caution">
    <text evidence="1">The sequence shown here is derived from an EMBL/GenBank/DDBJ whole genome shotgun (WGS) entry which is preliminary data.</text>
</comment>
<keyword evidence="2" id="KW-1185">Reference proteome</keyword>
<dbReference type="EMBL" id="JAWDGP010002355">
    <property type="protein sequence ID" value="KAK3783768.1"/>
    <property type="molecule type" value="Genomic_DNA"/>
</dbReference>
<evidence type="ECO:0000313" key="1">
    <source>
        <dbReference type="EMBL" id="KAK3783768.1"/>
    </source>
</evidence>